<dbReference type="Pfam" id="PF11275">
    <property type="entry name" value="DUF3077"/>
    <property type="match status" value="1"/>
</dbReference>
<evidence type="ECO:0008006" key="3">
    <source>
        <dbReference type="Google" id="ProtNLM"/>
    </source>
</evidence>
<dbReference type="OrthoDB" id="6898315at2"/>
<gene>
    <name evidence="1" type="ORF">PSAKL28_51100</name>
</gene>
<dbReference type="RefSeq" id="WP_038615824.1">
    <property type="nucleotide sequence ID" value="NZ_CP009048.1"/>
</dbReference>
<dbReference type="EMBL" id="CP009048">
    <property type="protein sequence ID" value="AIL64250.1"/>
    <property type="molecule type" value="Genomic_DNA"/>
</dbReference>
<sequence>MKKPVPDPPDLPFVRTIERPVASCPEHPPLFNVCAGVSAEDALVHASLYLKCASVNIEEAVRYTAEPGKSYVWSTQHSLEFARALIDALIDGIELQRFPD</sequence>
<proteinExistence type="predicted"/>
<evidence type="ECO:0000313" key="2">
    <source>
        <dbReference type="Proteomes" id="UP000028931"/>
    </source>
</evidence>
<dbReference type="Proteomes" id="UP000028931">
    <property type="component" value="Chromosome"/>
</dbReference>
<accession>A0A077FIA9</accession>
<dbReference type="HOGENOM" id="CLU_135627_0_1_6"/>
<evidence type="ECO:0000313" key="1">
    <source>
        <dbReference type="EMBL" id="AIL64250.1"/>
    </source>
</evidence>
<organism evidence="1 2">
    <name type="scientific">Pseudomonas alkylphenolica</name>
    <dbReference type="NCBI Taxonomy" id="237609"/>
    <lineage>
        <taxon>Bacteria</taxon>
        <taxon>Pseudomonadati</taxon>
        <taxon>Pseudomonadota</taxon>
        <taxon>Gammaproteobacteria</taxon>
        <taxon>Pseudomonadales</taxon>
        <taxon>Pseudomonadaceae</taxon>
        <taxon>Pseudomonas</taxon>
    </lineage>
</organism>
<dbReference type="KEGG" id="palk:PSAKL28_51100"/>
<reference evidence="1 2" key="1">
    <citation type="submission" date="2014-07" db="EMBL/GenBank/DDBJ databases">
        <authorList>
            <person name="Lee K."/>
            <person name="Lim J.Y."/>
            <person name="Hwang I."/>
        </authorList>
    </citation>
    <scope>NUCLEOTIDE SEQUENCE [LARGE SCALE GENOMIC DNA]</scope>
    <source>
        <strain evidence="1 2">KL28</strain>
    </source>
</reference>
<dbReference type="InterPro" id="IPR021427">
    <property type="entry name" value="DUF3077"/>
</dbReference>
<protein>
    <recommendedName>
        <fullName evidence="3">DUF3077 domain-containing protein</fullName>
    </recommendedName>
</protein>
<dbReference type="AlphaFoldDB" id="A0A077FIA9"/>
<name>A0A077FIA9_9PSED</name>